<protein>
    <submittedName>
        <fullName evidence="1">Uncharacterized protein</fullName>
    </submittedName>
</protein>
<organism evidence="1 2">
    <name type="scientific">Cupriavidus metallidurans</name>
    <dbReference type="NCBI Taxonomy" id="119219"/>
    <lineage>
        <taxon>Bacteria</taxon>
        <taxon>Pseudomonadati</taxon>
        <taxon>Pseudomonadota</taxon>
        <taxon>Betaproteobacteria</taxon>
        <taxon>Burkholderiales</taxon>
        <taxon>Burkholderiaceae</taxon>
        <taxon>Cupriavidus</taxon>
    </lineage>
</organism>
<dbReference type="EMBL" id="CP037900">
    <property type="protein sequence ID" value="QBP10444.1"/>
    <property type="molecule type" value="Genomic_DNA"/>
</dbReference>
<name>A0A482ITT9_9BURK</name>
<dbReference type="AlphaFoldDB" id="A0A482ITT9"/>
<gene>
    <name evidence="1" type="ORF">DDF84_012120</name>
</gene>
<dbReference type="OrthoDB" id="7386960at2"/>
<accession>A0A482ITT9</accession>
<sequence>MKVTVTEAMVDAAIDVGSKRGALARADSEVVRAMLQAALSLAGRGELGVAFPLEVVGPARGRLRARFVRMGQPRGYLSVETQDGQTLNIHANEVFNARPR</sequence>
<reference evidence="1 2" key="1">
    <citation type="submission" date="2019-03" db="EMBL/GenBank/DDBJ databases">
        <title>Comparative insights into the high quality Complete genome sequence of highly metal resistant Cupriavidus metallidurans strain BS1 isolated from a gold-copper mine.</title>
        <authorList>
            <person name="Mazhar H.S."/>
            <person name="Rensing C."/>
        </authorList>
    </citation>
    <scope>NUCLEOTIDE SEQUENCE [LARGE SCALE GENOMIC DNA]</scope>
    <source>
        <strain evidence="1 2">BS1</strain>
    </source>
</reference>
<evidence type="ECO:0000313" key="1">
    <source>
        <dbReference type="EMBL" id="QBP10444.1"/>
    </source>
</evidence>
<dbReference type="RefSeq" id="WP_133258055.1">
    <property type="nucleotide sequence ID" value="NZ_CP037900.1"/>
</dbReference>
<evidence type="ECO:0000313" key="2">
    <source>
        <dbReference type="Proteomes" id="UP000253772"/>
    </source>
</evidence>
<dbReference type="Proteomes" id="UP000253772">
    <property type="component" value="Chromosome c1"/>
</dbReference>
<proteinExistence type="predicted"/>